<evidence type="ECO:0000256" key="1">
    <source>
        <dbReference type="ARBA" id="ARBA00004479"/>
    </source>
</evidence>
<keyword evidence="5 8" id="KW-0472">Membrane</keyword>
<keyword evidence="4 8" id="KW-1133">Transmembrane helix</keyword>
<evidence type="ECO:0000256" key="7">
    <source>
        <dbReference type="SAM" id="MobiDB-lite"/>
    </source>
</evidence>
<keyword evidence="3" id="KW-0732">Signal</keyword>
<protein>
    <recommendedName>
        <fullName evidence="9">MANSC domain-containing protein</fullName>
    </recommendedName>
</protein>
<evidence type="ECO:0000256" key="4">
    <source>
        <dbReference type="ARBA" id="ARBA00022989"/>
    </source>
</evidence>
<evidence type="ECO:0000313" key="10">
    <source>
        <dbReference type="EMBL" id="KAJ8380466.1"/>
    </source>
</evidence>
<dbReference type="PANTHER" id="PTHR46876">
    <property type="entry name" value="LOW-DENSITY LIPOPROTEIN RECEPTOR-RELATED PROTEIN 11"/>
    <property type="match status" value="1"/>
</dbReference>
<name>A0A9Q1GBG0_SYNKA</name>
<dbReference type="PANTHER" id="PTHR46876:SF1">
    <property type="entry name" value="LOW-DENSITY LIPOPROTEIN RECEPTOR-RELATED PROTEIN 11"/>
    <property type="match status" value="1"/>
</dbReference>
<evidence type="ECO:0000256" key="6">
    <source>
        <dbReference type="ARBA" id="ARBA00023180"/>
    </source>
</evidence>
<accession>A0A9Q1GBG0</accession>
<comment type="subcellular location">
    <subcellularLocation>
        <location evidence="1">Membrane</location>
        <topology evidence="1">Single-pass type I membrane protein</topology>
    </subcellularLocation>
</comment>
<evidence type="ECO:0000256" key="8">
    <source>
        <dbReference type="SAM" id="Phobius"/>
    </source>
</evidence>
<keyword evidence="6" id="KW-0325">Glycoprotein</keyword>
<feature type="domain" description="MANSC" evidence="9">
    <location>
        <begin position="19"/>
        <end position="99"/>
    </location>
</feature>
<feature type="compositionally biased region" description="Polar residues" evidence="7">
    <location>
        <begin position="162"/>
        <end position="174"/>
    </location>
</feature>
<feature type="region of interest" description="Disordered" evidence="7">
    <location>
        <begin position="126"/>
        <end position="189"/>
    </location>
</feature>
<keyword evidence="11" id="KW-1185">Reference proteome</keyword>
<dbReference type="InterPro" id="IPR013980">
    <property type="entry name" value="MANSC_dom"/>
</dbReference>
<evidence type="ECO:0000256" key="5">
    <source>
        <dbReference type="ARBA" id="ARBA00023136"/>
    </source>
</evidence>
<keyword evidence="2 8" id="KW-0812">Transmembrane</keyword>
<reference evidence="10" key="1">
    <citation type="journal article" date="2023" name="Science">
        <title>Genome structures resolve the early diversification of teleost fishes.</title>
        <authorList>
            <person name="Parey E."/>
            <person name="Louis A."/>
            <person name="Montfort J."/>
            <person name="Bouchez O."/>
            <person name="Roques C."/>
            <person name="Iampietro C."/>
            <person name="Lluch J."/>
            <person name="Castinel A."/>
            <person name="Donnadieu C."/>
            <person name="Desvignes T."/>
            <person name="Floi Bucao C."/>
            <person name="Jouanno E."/>
            <person name="Wen M."/>
            <person name="Mejri S."/>
            <person name="Dirks R."/>
            <person name="Jansen H."/>
            <person name="Henkel C."/>
            <person name="Chen W.J."/>
            <person name="Zahm M."/>
            <person name="Cabau C."/>
            <person name="Klopp C."/>
            <person name="Thompson A.W."/>
            <person name="Robinson-Rechavi M."/>
            <person name="Braasch I."/>
            <person name="Lecointre G."/>
            <person name="Bobe J."/>
            <person name="Postlethwait J.H."/>
            <person name="Berthelot C."/>
            <person name="Roest Crollius H."/>
            <person name="Guiguen Y."/>
        </authorList>
    </citation>
    <scope>NUCLEOTIDE SEQUENCE</scope>
    <source>
        <strain evidence="10">WJC10195</strain>
    </source>
</reference>
<dbReference type="GO" id="GO:0016020">
    <property type="term" value="C:membrane"/>
    <property type="evidence" value="ECO:0007669"/>
    <property type="project" value="UniProtKB-SubCell"/>
</dbReference>
<dbReference type="AlphaFoldDB" id="A0A9Q1GBG0"/>
<organism evidence="10 11">
    <name type="scientific">Synaphobranchus kaupii</name>
    <name type="common">Kaup's arrowtooth eel</name>
    <dbReference type="NCBI Taxonomy" id="118154"/>
    <lineage>
        <taxon>Eukaryota</taxon>
        <taxon>Metazoa</taxon>
        <taxon>Chordata</taxon>
        <taxon>Craniata</taxon>
        <taxon>Vertebrata</taxon>
        <taxon>Euteleostomi</taxon>
        <taxon>Actinopterygii</taxon>
        <taxon>Neopterygii</taxon>
        <taxon>Teleostei</taxon>
        <taxon>Anguilliformes</taxon>
        <taxon>Synaphobranchidae</taxon>
        <taxon>Synaphobranchus</taxon>
    </lineage>
</organism>
<proteinExistence type="predicted"/>
<dbReference type="InterPro" id="IPR011106">
    <property type="entry name" value="MANSC_N"/>
</dbReference>
<dbReference type="Pfam" id="PF07502">
    <property type="entry name" value="MANEC"/>
    <property type="match status" value="1"/>
</dbReference>
<evidence type="ECO:0000259" key="9">
    <source>
        <dbReference type="PROSITE" id="PS50986"/>
    </source>
</evidence>
<gene>
    <name evidence="10" type="ORF">SKAU_G00012440</name>
</gene>
<dbReference type="EMBL" id="JAINUF010000001">
    <property type="protein sequence ID" value="KAJ8380466.1"/>
    <property type="molecule type" value="Genomic_DNA"/>
</dbReference>
<sequence length="290" mass="31664">MAENRCPYNSSYKNCWIRRFPGTFIDIEESERRGAGLLKSSHEENAMKCSRACCLTRNFSCNLAVFHYKTILQSVNCVHLHCPTLESCVLRRRSNPTFYNGTKGSTVQNRWPGTCLAQFSLPLLPPTLSPLTPPPQRPAGVNENPSSSISTAAADPQGAGGSITTLPSSTQTASVHLHTMGEPSPATLHTTSPIPTSIKLYHNNTKDYVSHNHNEGEGGGYGLSPQTLAWHLMANALVVPLVVCTALLACCCCCSVVLPVGLRARRKRFYRASATRGSTYLINYVIVKRL</sequence>
<feature type="compositionally biased region" description="Pro residues" evidence="7">
    <location>
        <begin position="126"/>
        <end position="137"/>
    </location>
</feature>
<evidence type="ECO:0000313" key="11">
    <source>
        <dbReference type="Proteomes" id="UP001152622"/>
    </source>
</evidence>
<feature type="transmembrane region" description="Helical" evidence="8">
    <location>
        <begin position="237"/>
        <end position="262"/>
    </location>
</feature>
<evidence type="ECO:0000256" key="2">
    <source>
        <dbReference type="ARBA" id="ARBA00022692"/>
    </source>
</evidence>
<comment type="caution">
    <text evidence="10">The sequence shown here is derived from an EMBL/GenBank/DDBJ whole genome shotgun (WGS) entry which is preliminary data.</text>
</comment>
<dbReference type="Proteomes" id="UP001152622">
    <property type="component" value="Chromosome 1"/>
</dbReference>
<evidence type="ECO:0000256" key="3">
    <source>
        <dbReference type="ARBA" id="ARBA00022729"/>
    </source>
</evidence>
<dbReference type="SMART" id="SM00765">
    <property type="entry name" value="MANEC"/>
    <property type="match status" value="1"/>
</dbReference>
<dbReference type="OrthoDB" id="9447308at2759"/>
<dbReference type="PROSITE" id="PS50986">
    <property type="entry name" value="MANSC"/>
    <property type="match status" value="1"/>
</dbReference>